<dbReference type="STRING" id="1288385.ERS137968_02626"/>
<dbReference type="RefSeq" id="WP_049611904.1">
    <property type="nucleotide sequence ID" value="NZ_CAWMMU010000012.1"/>
</dbReference>
<evidence type="ECO:0000313" key="3">
    <source>
        <dbReference type="Proteomes" id="UP000044625"/>
    </source>
</evidence>
<gene>
    <name evidence="1" type="ORF">ERS008529_01479</name>
    <name evidence="2" type="ORF">ERS137968_02626</name>
</gene>
<reference evidence="1" key="3">
    <citation type="submission" date="2015-03" db="EMBL/GenBank/DDBJ databases">
        <authorList>
            <person name="Murphy D."/>
        </authorList>
    </citation>
    <scope>NUCLEOTIDE SEQUENCE [LARGE SCALE GENOMIC DNA]</scope>
    <source>
        <strain evidence="1">A125KOH2</strain>
    </source>
</reference>
<evidence type="ECO:0000313" key="2">
    <source>
        <dbReference type="EMBL" id="CRY67548.1"/>
    </source>
</evidence>
<keyword evidence="3" id="KW-1185">Reference proteome</keyword>
<evidence type="ECO:0000313" key="1">
    <source>
        <dbReference type="EMBL" id="CNH53595.1"/>
    </source>
</evidence>
<name>A0A0T9P9X2_9GAMM</name>
<dbReference type="OrthoDB" id="6638467at2"/>
<proteinExistence type="predicted"/>
<dbReference type="AlphaFoldDB" id="A0A0T9P9X2"/>
<sequence length="472" mass="50325">MKLVDESGWRGARLPELRGEIYARLREKLGTISSEGDAVIGQIIGVNAEDDLQVVESLGWLYTGFFISQGEGPQLDGKGEILGVRRRGLTHSSVVVVYLLEDGGSVASGDAFTVSGINGKWGVSAPIIADKKRAVGLVLAINEIALVSGNVFVISVNAVDYTTIYETGDSSVSVISRLFGIAAEANTSLSTMSTEFGLMLYVDDGETLATFAYSDEVFSVIRVAVPVMAFYQSDDEFPLVEYGDIVTDKILVLSQGLRGFEIELDEVYRPRLQAAANKRSIGVAASRPGIRAAVAAVSGVTYCSVNSNRAIETNLDGLPGKSVRVFVSGGNDDDIAQAIWDSAAGEVNTYGASYGTASDGEVTETMYFDRQAYQLVYVSVSGAVWDTEIGTQPSDYFTVVRTVIEDYFSALPVSRDVFAGQIYARLLIALPPLTDIIIYVGVNSPPTERAVGIPDGAIGVTKDSAITIEGES</sequence>
<accession>A0A0T9P9X2</accession>
<dbReference type="EMBL" id="CQAZ01000011">
    <property type="protein sequence ID" value="CNH53595.1"/>
    <property type="molecule type" value="Genomic_DNA"/>
</dbReference>
<protein>
    <submittedName>
        <fullName evidence="1">Uncharacterized homolog of phage Mu protein gp47</fullName>
    </submittedName>
</protein>
<reference evidence="4" key="2">
    <citation type="submission" date="2015-03" db="EMBL/GenBank/DDBJ databases">
        <authorList>
            <consortium name="Pathogen Informatics"/>
        </authorList>
    </citation>
    <scope>NUCLEOTIDE SEQUENCE [LARGE SCALE GENOMIC DNA]</scope>
    <source>
        <strain evidence="4">A125KOH2</strain>
    </source>
</reference>
<evidence type="ECO:0000313" key="4">
    <source>
        <dbReference type="Proteomes" id="UP000045840"/>
    </source>
</evidence>
<organism evidence="1 4">
    <name type="scientific">Yersinia pekkanenii</name>
    <dbReference type="NCBI Taxonomy" id="1288385"/>
    <lineage>
        <taxon>Bacteria</taxon>
        <taxon>Pseudomonadati</taxon>
        <taxon>Pseudomonadota</taxon>
        <taxon>Gammaproteobacteria</taxon>
        <taxon>Enterobacterales</taxon>
        <taxon>Yersiniaceae</taxon>
        <taxon>Yersinia</taxon>
    </lineage>
</organism>
<dbReference type="Proteomes" id="UP000044625">
    <property type="component" value="Unassembled WGS sequence"/>
</dbReference>
<dbReference type="Proteomes" id="UP000045840">
    <property type="component" value="Unassembled WGS sequence"/>
</dbReference>
<reference evidence="2 3" key="1">
    <citation type="submission" date="2015-03" db="EMBL/GenBank/DDBJ databases">
        <authorList>
            <consortium name="Pathogen Informatics"/>
            <person name="Murphy D."/>
        </authorList>
    </citation>
    <scope>NUCLEOTIDE SEQUENCE [LARGE SCALE GENOMIC DNA]</scope>
    <source>
        <strain evidence="3">type strain: CIP110230</strain>
        <strain evidence="2">Type strain: CIP110230</strain>
    </source>
</reference>
<dbReference type="EMBL" id="CWJL01000012">
    <property type="protein sequence ID" value="CRY67548.1"/>
    <property type="molecule type" value="Genomic_DNA"/>
</dbReference>